<evidence type="ECO:0000313" key="3">
    <source>
        <dbReference type="EMBL" id="SMD35958.1"/>
    </source>
</evidence>
<feature type="chain" id="PRO_5013117160" evidence="2">
    <location>
        <begin position="25"/>
        <end position="475"/>
    </location>
</feature>
<evidence type="ECO:0000256" key="1">
    <source>
        <dbReference type="SAM" id="MobiDB-lite"/>
    </source>
</evidence>
<evidence type="ECO:0000313" key="4">
    <source>
        <dbReference type="Proteomes" id="UP000192472"/>
    </source>
</evidence>
<reference evidence="3 4" key="1">
    <citation type="submission" date="2017-04" db="EMBL/GenBank/DDBJ databases">
        <authorList>
            <person name="Afonso C.L."/>
            <person name="Miller P.J."/>
            <person name="Scott M.A."/>
            <person name="Spackman E."/>
            <person name="Goraichik I."/>
            <person name="Dimitrov K.M."/>
            <person name="Suarez D.L."/>
            <person name="Swayne D.E."/>
        </authorList>
    </citation>
    <scope>NUCLEOTIDE SEQUENCE [LARGE SCALE GENOMIC DNA]</scope>
    <source>
        <strain evidence="3 4">DSM 26133</strain>
    </source>
</reference>
<protein>
    <submittedName>
        <fullName evidence="3">Starch-binding associating with outer membrane</fullName>
    </submittedName>
</protein>
<dbReference type="Pfam" id="PF12771">
    <property type="entry name" value="SusD-like_2"/>
    <property type="match status" value="1"/>
</dbReference>
<evidence type="ECO:0000256" key="2">
    <source>
        <dbReference type="SAM" id="SignalP"/>
    </source>
</evidence>
<dbReference type="InterPro" id="IPR011990">
    <property type="entry name" value="TPR-like_helical_dom_sf"/>
</dbReference>
<organism evidence="3 4">
    <name type="scientific">Reichenbachiella faecimaris</name>
    <dbReference type="NCBI Taxonomy" id="692418"/>
    <lineage>
        <taxon>Bacteria</taxon>
        <taxon>Pseudomonadati</taxon>
        <taxon>Bacteroidota</taxon>
        <taxon>Cytophagia</taxon>
        <taxon>Cytophagales</taxon>
        <taxon>Reichenbachiellaceae</taxon>
        <taxon>Reichenbachiella</taxon>
    </lineage>
</organism>
<name>A0A1W2GHX4_REIFA</name>
<dbReference type="InterPro" id="IPR041662">
    <property type="entry name" value="SusD-like_2"/>
</dbReference>
<dbReference type="SUPFAM" id="SSF48452">
    <property type="entry name" value="TPR-like"/>
    <property type="match status" value="1"/>
</dbReference>
<proteinExistence type="predicted"/>
<dbReference type="RefSeq" id="WP_084373300.1">
    <property type="nucleotide sequence ID" value="NZ_FWYF01000003.1"/>
</dbReference>
<dbReference type="STRING" id="692418.SAMN04488029_2629"/>
<dbReference type="OrthoDB" id="622163at2"/>
<accession>A0A1W2GHX4</accession>
<keyword evidence="2" id="KW-0732">Signal</keyword>
<dbReference type="AlphaFoldDB" id="A0A1W2GHX4"/>
<dbReference type="PROSITE" id="PS51257">
    <property type="entry name" value="PROKAR_LIPOPROTEIN"/>
    <property type="match status" value="1"/>
</dbReference>
<dbReference type="Gene3D" id="1.25.40.390">
    <property type="match status" value="1"/>
</dbReference>
<keyword evidence="4" id="KW-1185">Reference proteome</keyword>
<dbReference type="Proteomes" id="UP000192472">
    <property type="component" value="Unassembled WGS sequence"/>
</dbReference>
<gene>
    <name evidence="3" type="ORF">SAMN04488029_2629</name>
</gene>
<dbReference type="EMBL" id="FWYF01000003">
    <property type="protein sequence ID" value="SMD35958.1"/>
    <property type="molecule type" value="Genomic_DNA"/>
</dbReference>
<feature type="region of interest" description="Disordered" evidence="1">
    <location>
        <begin position="452"/>
        <end position="475"/>
    </location>
</feature>
<sequence>MKSIFSIKNIWALSLLLGACSGLVEDLNDNPNSPITAPYQNILTGAEVGNIVLQTGETARRAGIFCGYYTGIDRQHQGFSTYTVTTSDFDALWDDAFVNTLRNARITEEVALEAGIEGVTKGITQVLQAMAFGTATSLYGDIPFDEAAFEFENPTYEDQVQVYGKIQMLLDAAIINLQTGTGRPAAGSEIYLDGDPVAWIEVANSLKARYYMHTKEYANAYGAASVGISSMARSLYAPHGTGADESNLSYQFFAVEVRGADLIVSDFMASMVAPDGAISPDITNYRGNAKTNETARFNFLFQVNSAGVQPNTGDGWASQTASAPLITYEENLLILAEAGLRSAGFATGLTHLNDFRIFMASGGYMTNADLAQIQYDIYVTADFQAGGMENIDGLSVDNALLREVLEERYVTLFGQIEGFSDTRRTLGESAVRVPVVPNEGTDLPGRFIYPQSEIDRNSSTPNPLPGLFDPTTVNL</sequence>
<feature type="signal peptide" evidence="2">
    <location>
        <begin position="1"/>
        <end position="24"/>
    </location>
</feature>